<dbReference type="Proteomes" id="UP000559598">
    <property type="component" value="Unassembled WGS sequence"/>
</dbReference>
<proteinExistence type="predicted"/>
<protein>
    <submittedName>
        <fullName evidence="1">Uncharacterized protein</fullName>
    </submittedName>
</protein>
<sequence>MRLSKNFNELEKSVQIGIVKVFLPDYSSKEFFIFEDLATLLDMESNFEAEFFLKREIKERGLIGNITFDSESDYVSIRTKSSDLILSVALLINDLRNYSVEKTIIDEYRKLLTKWKAPKRQKWVIGDIFSIPLSDGTYYFGQIVELVEGLTPICILFDLNKSTLPTHAELAKAEILTALSLIPDKLDDYSFKIIGQFPLFAKIKENIRRDPIRNTQYSSIILIEYCEYIKFNKRSYKFEDIASNKEFVIRLG</sequence>
<dbReference type="EMBL" id="JACIDE010000003">
    <property type="protein sequence ID" value="MBB4072798.1"/>
    <property type="molecule type" value="Genomic_DNA"/>
</dbReference>
<gene>
    <name evidence="1" type="ORF">GGR02_000558</name>
</gene>
<reference evidence="1 2" key="1">
    <citation type="submission" date="2020-08" db="EMBL/GenBank/DDBJ databases">
        <title>Genomic Encyclopedia of Type Strains, Phase IV (KMG-IV): sequencing the most valuable type-strain genomes for metagenomic binning, comparative biology and taxonomic classification.</title>
        <authorList>
            <person name="Goeker M."/>
        </authorList>
    </citation>
    <scope>NUCLEOTIDE SEQUENCE [LARGE SCALE GENOMIC DNA]</scope>
    <source>
        <strain evidence="1 2">DSM 17075</strain>
    </source>
</reference>
<evidence type="ECO:0000313" key="2">
    <source>
        <dbReference type="Proteomes" id="UP000559598"/>
    </source>
</evidence>
<dbReference type="InterPro" id="IPR029278">
    <property type="entry name" value="Imm26"/>
</dbReference>
<comment type="caution">
    <text evidence="1">The sequence shown here is derived from an EMBL/GenBank/DDBJ whole genome shotgun (WGS) entry which is preliminary data.</text>
</comment>
<evidence type="ECO:0000313" key="1">
    <source>
        <dbReference type="EMBL" id="MBB4072798.1"/>
    </source>
</evidence>
<keyword evidence="2" id="KW-1185">Reference proteome</keyword>
<dbReference type="Pfam" id="PF15428">
    <property type="entry name" value="Imm26"/>
    <property type="match status" value="1"/>
</dbReference>
<name>A0A840DRW0_9BACL</name>
<dbReference type="AlphaFoldDB" id="A0A840DRW0"/>
<dbReference type="RefSeq" id="WP_183183219.1">
    <property type="nucleotide sequence ID" value="NZ_BMNP01000007.1"/>
</dbReference>
<organism evidence="1 2">
    <name type="scientific">Anoxybacteroides voinovskiense</name>
    <dbReference type="NCBI Taxonomy" id="230470"/>
    <lineage>
        <taxon>Bacteria</taxon>
        <taxon>Bacillati</taxon>
        <taxon>Bacillota</taxon>
        <taxon>Bacilli</taxon>
        <taxon>Bacillales</taxon>
        <taxon>Anoxybacillaceae</taxon>
        <taxon>Anoxybacteroides</taxon>
    </lineage>
</organism>
<accession>A0A840DRW0</accession>